<dbReference type="VEuPathDB" id="TrichDB:TVAGG3_1018840"/>
<dbReference type="InterPro" id="IPR035969">
    <property type="entry name" value="Rab-GAP_TBC_sf"/>
</dbReference>
<feature type="domain" description="Rab-GAP TBC" evidence="1">
    <location>
        <begin position="43"/>
        <end position="270"/>
    </location>
</feature>
<dbReference type="InterPro" id="IPR000195">
    <property type="entry name" value="Rab-GAP-TBC_dom"/>
</dbReference>
<dbReference type="SMR" id="A2FK09"/>
<name>A2FK09_TRIV3</name>
<dbReference type="GO" id="GO:0005096">
    <property type="term" value="F:GTPase activator activity"/>
    <property type="evidence" value="ECO:0000318"/>
    <property type="project" value="GO_Central"/>
</dbReference>
<accession>A2FK09</accession>
<dbReference type="Proteomes" id="UP000001542">
    <property type="component" value="Unassembled WGS sequence"/>
</dbReference>
<protein>
    <recommendedName>
        <fullName evidence="1">Rab-GAP TBC domain-containing protein</fullName>
    </recommendedName>
</protein>
<dbReference type="PROSITE" id="PS50086">
    <property type="entry name" value="TBC_RABGAP"/>
    <property type="match status" value="1"/>
</dbReference>
<dbReference type="KEGG" id="tva:4752497"/>
<dbReference type="VEuPathDB" id="TrichDB:TVAG_346190"/>
<dbReference type="RefSeq" id="XP_001307686.1">
    <property type="nucleotide sequence ID" value="XM_001307685.1"/>
</dbReference>
<evidence type="ECO:0000259" key="1">
    <source>
        <dbReference type="PROSITE" id="PS50086"/>
    </source>
</evidence>
<dbReference type="AlphaFoldDB" id="A2FK09"/>
<evidence type="ECO:0000313" key="3">
    <source>
        <dbReference type="Proteomes" id="UP000001542"/>
    </source>
</evidence>
<dbReference type="EMBL" id="DS113839">
    <property type="protein sequence ID" value="EAX94756.1"/>
    <property type="molecule type" value="Genomic_DNA"/>
</dbReference>
<reference evidence="2" key="2">
    <citation type="journal article" date="2007" name="Science">
        <title>Draft genome sequence of the sexually transmitted pathogen Trichomonas vaginalis.</title>
        <authorList>
            <person name="Carlton J.M."/>
            <person name="Hirt R.P."/>
            <person name="Silva J.C."/>
            <person name="Delcher A.L."/>
            <person name="Schatz M."/>
            <person name="Zhao Q."/>
            <person name="Wortman J.R."/>
            <person name="Bidwell S.L."/>
            <person name="Alsmark U.C.M."/>
            <person name="Besteiro S."/>
            <person name="Sicheritz-Ponten T."/>
            <person name="Noel C.J."/>
            <person name="Dacks J.B."/>
            <person name="Foster P.G."/>
            <person name="Simillion C."/>
            <person name="Van de Peer Y."/>
            <person name="Miranda-Saavedra D."/>
            <person name="Barton G.J."/>
            <person name="Westrop G.D."/>
            <person name="Mueller S."/>
            <person name="Dessi D."/>
            <person name="Fiori P.L."/>
            <person name="Ren Q."/>
            <person name="Paulsen I."/>
            <person name="Zhang H."/>
            <person name="Bastida-Corcuera F.D."/>
            <person name="Simoes-Barbosa A."/>
            <person name="Brown M.T."/>
            <person name="Hayes R.D."/>
            <person name="Mukherjee M."/>
            <person name="Okumura C.Y."/>
            <person name="Schneider R."/>
            <person name="Smith A.J."/>
            <person name="Vanacova S."/>
            <person name="Villalvazo M."/>
            <person name="Haas B.J."/>
            <person name="Pertea M."/>
            <person name="Feldblyum T.V."/>
            <person name="Utterback T.R."/>
            <person name="Shu C.L."/>
            <person name="Osoegawa K."/>
            <person name="de Jong P.J."/>
            <person name="Hrdy I."/>
            <person name="Horvathova L."/>
            <person name="Zubacova Z."/>
            <person name="Dolezal P."/>
            <person name="Malik S.B."/>
            <person name="Logsdon J.M. Jr."/>
            <person name="Henze K."/>
            <person name="Gupta A."/>
            <person name="Wang C.C."/>
            <person name="Dunne R.L."/>
            <person name="Upcroft J.A."/>
            <person name="Upcroft P."/>
            <person name="White O."/>
            <person name="Salzberg S.L."/>
            <person name="Tang P."/>
            <person name="Chiu C.-H."/>
            <person name="Lee Y.-S."/>
            <person name="Embley T.M."/>
            <person name="Coombs G.H."/>
            <person name="Mottram J.C."/>
            <person name="Tachezy J."/>
            <person name="Fraser-Liggett C.M."/>
            <person name="Johnson P.J."/>
        </authorList>
    </citation>
    <scope>NUCLEOTIDE SEQUENCE [LARGE SCALE GENOMIC DNA]</scope>
    <source>
        <strain evidence="2">G3</strain>
    </source>
</reference>
<evidence type="ECO:0000313" key="2">
    <source>
        <dbReference type="EMBL" id="EAX94756.1"/>
    </source>
</evidence>
<dbReference type="Gene3D" id="1.10.472.80">
    <property type="entry name" value="Ypt/Rab-GAP domain of gyp1p, domain 3"/>
    <property type="match status" value="1"/>
</dbReference>
<dbReference type="Pfam" id="PF00566">
    <property type="entry name" value="RabGAP-TBC"/>
    <property type="match status" value="1"/>
</dbReference>
<proteinExistence type="predicted"/>
<gene>
    <name evidence="2" type="ORF">TVAG_346190</name>
</gene>
<sequence>MNDKSKNDDIVSLERLEKAFKNVSFQIKCKKDATNFMKSRNLGKCSSNRFLAWMVSFDAIPEDPSVWPETFYHMIRNYRNKLNYYHTKSKSEIPNCLTNQQTEEILADVKRGKNLFRNIIKEIGVPLTMCDDSITRITRILVIMISDAPQHSFLQGFDRLASVSFALSLHFALRISLSLIEAEAFAAVLLRNLVTLSEPAKFLTLPSTSMQFFVDLDAFLFKHNRKLMKILFENQLRSEHFAANWVGVFFADSHTPLDVLYIWDNVIINRKELTVYIKALVSTHLDQIEIVDDPGQLIQNIMTFQDWDVERIVQDAKSFLHYPFWSLNLLSAPLGFWL</sequence>
<dbReference type="InParanoid" id="A2FK09"/>
<keyword evidence="3" id="KW-1185">Reference proteome</keyword>
<dbReference type="SUPFAM" id="SSF47923">
    <property type="entry name" value="Ypt/Rab-GAP domain of gyp1p"/>
    <property type="match status" value="2"/>
</dbReference>
<reference evidence="2" key="1">
    <citation type="submission" date="2006-10" db="EMBL/GenBank/DDBJ databases">
        <authorList>
            <person name="Amadeo P."/>
            <person name="Zhao Q."/>
            <person name="Wortman J."/>
            <person name="Fraser-Liggett C."/>
            <person name="Carlton J."/>
        </authorList>
    </citation>
    <scope>NUCLEOTIDE SEQUENCE</scope>
    <source>
        <strain evidence="2">G3</strain>
    </source>
</reference>
<organism evidence="2 3">
    <name type="scientific">Trichomonas vaginalis (strain ATCC PRA-98 / G3)</name>
    <dbReference type="NCBI Taxonomy" id="412133"/>
    <lineage>
        <taxon>Eukaryota</taxon>
        <taxon>Metamonada</taxon>
        <taxon>Parabasalia</taxon>
        <taxon>Trichomonadida</taxon>
        <taxon>Trichomonadidae</taxon>
        <taxon>Trichomonas</taxon>
    </lineage>
</organism>